<dbReference type="SUPFAM" id="SSF52499">
    <property type="entry name" value="Isochorismatase-like hydrolases"/>
    <property type="match status" value="1"/>
</dbReference>
<dbReference type="InterPro" id="IPR036380">
    <property type="entry name" value="Isochorismatase-like_sf"/>
</dbReference>
<dbReference type="PANTHER" id="PTHR43540">
    <property type="entry name" value="PEROXYUREIDOACRYLATE/UREIDOACRYLATE AMIDOHYDROLASE-RELATED"/>
    <property type="match status" value="1"/>
</dbReference>
<dbReference type="InterPro" id="IPR000868">
    <property type="entry name" value="Isochorismatase-like_dom"/>
</dbReference>
<dbReference type="RefSeq" id="WP_275468352.1">
    <property type="nucleotide sequence ID" value="NZ_CP110232.1"/>
</dbReference>
<keyword evidence="2" id="KW-0378">Hydrolase</keyword>
<gene>
    <name evidence="4" type="ORF">OL234_06060</name>
</gene>
<dbReference type="KEGG" id="vie:OL234_06060"/>
<sequence>MLADCLLVIDLQVGLDTVEAPLHELERIVYEVNQRIALYRSVKRPIIFIQHEDERLVNGSSLWELLAGLNNDSVDYYVSKKTANAFYHTILPDILRHLNVKSIEFCGAQTEYCMDTAIRFAHGNGYYCYMKPNLHTTSRNKLASAETIIKHHEAIWRSWFLKS</sequence>
<dbReference type="AlphaFoldDB" id="A0AAF0CTG9"/>
<accession>A0AAF0CTG9</accession>
<name>A0AAF0CTG9_9ENTE</name>
<dbReference type="Proteomes" id="UP001179647">
    <property type="component" value="Chromosome"/>
</dbReference>
<evidence type="ECO:0000256" key="1">
    <source>
        <dbReference type="ARBA" id="ARBA00006336"/>
    </source>
</evidence>
<keyword evidence="5" id="KW-1185">Reference proteome</keyword>
<dbReference type="GO" id="GO:0016787">
    <property type="term" value="F:hydrolase activity"/>
    <property type="evidence" value="ECO:0007669"/>
    <property type="project" value="UniProtKB-KW"/>
</dbReference>
<evidence type="ECO:0000313" key="4">
    <source>
        <dbReference type="EMBL" id="WEG72551.1"/>
    </source>
</evidence>
<comment type="similarity">
    <text evidence="1">Belongs to the isochorismatase family.</text>
</comment>
<organism evidence="4 5">
    <name type="scientific">Vagococcus intermedius</name>
    <dbReference type="NCBI Taxonomy" id="2991418"/>
    <lineage>
        <taxon>Bacteria</taxon>
        <taxon>Bacillati</taxon>
        <taxon>Bacillota</taxon>
        <taxon>Bacilli</taxon>
        <taxon>Lactobacillales</taxon>
        <taxon>Enterococcaceae</taxon>
        <taxon>Vagococcus</taxon>
    </lineage>
</organism>
<dbReference type="Gene3D" id="3.40.50.850">
    <property type="entry name" value="Isochorismatase-like"/>
    <property type="match status" value="1"/>
</dbReference>
<proteinExistence type="inferred from homology"/>
<dbReference type="EMBL" id="CP110232">
    <property type="protein sequence ID" value="WEG72551.1"/>
    <property type="molecule type" value="Genomic_DNA"/>
</dbReference>
<evidence type="ECO:0000256" key="2">
    <source>
        <dbReference type="ARBA" id="ARBA00022801"/>
    </source>
</evidence>
<dbReference type="Pfam" id="PF00857">
    <property type="entry name" value="Isochorismatase"/>
    <property type="match status" value="1"/>
</dbReference>
<evidence type="ECO:0000313" key="5">
    <source>
        <dbReference type="Proteomes" id="UP001179647"/>
    </source>
</evidence>
<protein>
    <submittedName>
        <fullName evidence="4">Isochorismatase family protein</fullName>
    </submittedName>
</protein>
<reference evidence="4" key="1">
    <citation type="submission" date="2022-10" db="EMBL/GenBank/DDBJ databases">
        <title>Vagococcus sp. isolated from poultry meat.</title>
        <authorList>
            <person name="Johansson P."/>
            <person name="Bjorkroth J."/>
        </authorList>
    </citation>
    <scope>NUCLEOTIDE SEQUENCE</scope>
    <source>
        <strain evidence="4">STAA11</strain>
    </source>
</reference>
<evidence type="ECO:0000259" key="3">
    <source>
        <dbReference type="Pfam" id="PF00857"/>
    </source>
</evidence>
<feature type="domain" description="Isochorismatase-like" evidence="3">
    <location>
        <begin position="5"/>
        <end position="137"/>
    </location>
</feature>
<dbReference type="PANTHER" id="PTHR43540:SF14">
    <property type="entry name" value="ISOCHORISMATASE"/>
    <property type="match status" value="1"/>
</dbReference>
<dbReference type="InterPro" id="IPR050272">
    <property type="entry name" value="Isochorismatase-like_hydrls"/>
</dbReference>